<evidence type="ECO:0000313" key="2">
    <source>
        <dbReference type="Proteomes" id="UP000663879"/>
    </source>
</evidence>
<proteinExistence type="predicted"/>
<sequence length="188" mass="22220">MNIEPCYRLDPKFSPSQSVTNFYPRPLSNHKRVTVKGHKINPTSSLDFIRDGTTSELLFVSDNLEIYKQNYNYDTDILRDKKYEHVDKDFDIKEHLASFKQDFSSNSSSFNFKYDNQIFTNKPTTLREVQRSNLKRTQSASSHIDQTKIIYQLSKLHANNRKYDIFIKSNRNNDNDNKHDVEIKINEE</sequence>
<dbReference type="Proteomes" id="UP000663879">
    <property type="component" value="Unassembled WGS sequence"/>
</dbReference>
<dbReference type="EMBL" id="CAJNOC010000033">
    <property type="protein sequence ID" value="CAF0708514.1"/>
    <property type="molecule type" value="Genomic_DNA"/>
</dbReference>
<reference evidence="1" key="1">
    <citation type="submission" date="2021-02" db="EMBL/GenBank/DDBJ databases">
        <authorList>
            <person name="Nowell W R."/>
        </authorList>
    </citation>
    <scope>NUCLEOTIDE SEQUENCE</scope>
    <source>
        <strain evidence="1">Ploen Becks lab</strain>
    </source>
</reference>
<dbReference type="AlphaFoldDB" id="A0A813M3V8"/>
<gene>
    <name evidence="1" type="ORF">OXX778_LOCUS616</name>
</gene>
<protein>
    <submittedName>
        <fullName evidence="1">Uncharacterized protein</fullName>
    </submittedName>
</protein>
<evidence type="ECO:0000313" key="1">
    <source>
        <dbReference type="EMBL" id="CAF0708514.1"/>
    </source>
</evidence>
<name>A0A813M3V8_9BILA</name>
<organism evidence="1 2">
    <name type="scientific">Brachionus calyciflorus</name>
    <dbReference type="NCBI Taxonomy" id="104777"/>
    <lineage>
        <taxon>Eukaryota</taxon>
        <taxon>Metazoa</taxon>
        <taxon>Spiralia</taxon>
        <taxon>Gnathifera</taxon>
        <taxon>Rotifera</taxon>
        <taxon>Eurotatoria</taxon>
        <taxon>Monogononta</taxon>
        <taxon>Pseudotrocha</taxon>
        <taxon>Ploima</taxon>
        <taxon>Brachionidae</taxon>
        <taxon>Brachionus</taxon>
    </lineage>
</organism>
<comment type="caution">
    <text evidence="1">The sequence shown here is derived from an EMBL/GenBank/DDBJ whole genome shotgun (WGS) entry which is preliminary data.</text>
</comment>
<accession>A0A813M3V8</accession>
<keyword evidence="2" id="KW-1185">Reference proteome</keyword>